<feature type="region of interest" description="Disordered" evidence="5">
    <location>
        <begin position="119"/>
        <end position="141"/>
    </location>
</feature>
<organism evidence="7 8">
    <name type="scientific">Saitozyma podzolica</name>
    <dbReference type="NCBI Taxonomy" id="1890683"/>
    <lineage>
        <taxon>Eukaryota</taxon>
        <taxon>Fungi</taxon>
        <taxon>Dikarya</taxon>
        <taxon>Basidiomycota</taxon>
        <taxon>Agaricomycotina</taxon>
        <taxon>Tremellomycetes</taxon>
        <taxon>Tremellales</taxon>
        <taxon>Trimorphomycetaceae</taxon>
        <taxon>Saitozyma</taxon>
    </lineage>
</organism>
<dbReference type="STRING" id="1890683.A0A427YUK6"/>
<evidence type="ECO:0000259" key="6">
    <source>
        <dbReference type="PROSITE" id="PS50219"/>
    </source>
</evidence>
<dbReference type="OrthoDB" id="5325112at2759"/>
<evidence type="ECO:0000313" key="8">
    <source>
        <dbReference type="Proteomes" id="UP000279259"/>
    </source>
</evidence>
<feature type="compositionally biased region" description="Low complexity" evidence="5">
    <location>
        <begin position="209"/>
        <end position="219"/>
    </location>
</feature>
<dbReference type="AlphaFoldDB" id="A0A427YUK6"/>
<dbReference type="Pfam" id="PF10366">
    <property type="entry name" value="Vps39_1"/>
    <property type="match status" value="1"/>
</dbReference>
<dbReference type="InterPro" id="IPR019452">
    <property type="entry name" value="VPS39/TGF_beta_rcpt-assoc_1"/>
</dbReference>
<evidence type="ECO:0000256" key="1">
    <source>
        <dbReference type="ARBA" id="ARBA00004184"/>
    </source>
</evidence>
<dbReference type="PROSITE" id="PS50219">
    <property type="entry name" value="CNH"/>
    <property type="match status" value="1"/>
</dbReference>
<dbReference type="InterPro" id="IPR000547">
    <property type="entry name" value="Clathrin_H-chain/VPS_repeat"/>
</dbReference>
<dbReference type="InterPro" id="IPR001180">
    <property type="entry name" value="CNH_dom"/>
</dbReference>
<feature type="region of interest" description="Disordered" evidence="5">
    <location>
        <begin position="209"/>
        <end position="257"/>
    </location>
</feature>
<keyword evidence="8" id="KW-1185">Reference proteome</keyword>
<comment type="similarity">
    <text evidence="3">Belongs to the VAM6/VPS39 family.</text>
</comment>
<dbReference type="Proteomes" id="UP000279259">
    <property type="component" value="Unassembled WGS sequence"/>
</dbReference>
<feature type="compositionally biased region" description="Polar residues" evidence="5">
    <location>
        <begin position="119"/>
        <end position="133"/>
    </location>
</feature>
<reference evidence="7 8" key="1">
    <citation type="submission" date="2018-11" db="EMBL/GenBank/DDBJ databases">
        <title>Genome sequence of Saitozyma podzolica DSM 27192.</title>
        <authorList>
            <person name="Aliyu H."/>
            <person name="Gorte O."/>
            <person name="Ochsenreither K."/>
        </authorList>
    </citation>
    <scope>NUCLEOTIDE SEQUENCE [LARGE SCALE GENOMIC DNA]</scope>
    <source>
        <strain evidence="7 8">DSM 27192</strain>
    </source>
</reference>
<evidence type="ECO:0000256" key="2">
    <source>
        <dbReference type="ARBA" id="ARBA00023136"/>
    </source>
</evidence>
<dbReference type="GO" id="GO:0034058">
    <property type="term" value="P:endosomal vesicle fusion"/>
    <property type="evidence" value="ECO:0007669"/>
    <property type="project" value="TreeGrafter"/>
</dbReference>
<gene>
    <name evidence="7" type="primary">VAM6</name>
    <name evidence="7" type="ORF">EHS25_004583</name>
</gene>
<dbReference type="EMBL" id="RSCD01000002">
    <property type="protein sequence ID" value="RSH94777.1"/>
    <property type="molecule type" value="Genomic_DNA"/>
</dbReference>
<dbReference type="GO" id="GO:0006886">
    <property type="term" value="P:intracellular protein transport"/>
    <property type="evidence" value="ECO:0007669"/>
    <property type="project" value="UniProtKB-UniRule"/>
</dbReference>
<sequence length="951" mass="101531">MGSFSLHPLLPALKLRATALHQHGDRLYLGTATGSVQVYSYDPSADDGTVLPRLKLLKTHNFSKRPIEQIGVLSESSQLAVLADSTVTLYALPDILPSKGRPLSQARNAHAFVIASYDPSSTKGKRTASTDSTGAEGGPKEGLRDLLLVGCRKKVVVFGGGKGGLKDAWELALPHSPRHIVLPASSRSSFPETAHLLYSPTSSVLLHLHPTSTPHLSTTDLPVAPPPPSQLVASSAGGPSAAGGGKDEASGGSGGGGSGLSMGMGVSALSGLGGYVLLAREDLGVFISSEGNYTRPQSLQWPGPPDGLAFSNPYIYSVVPLAPAPGASNPAAPTSAIQIHLAPTLSLRQTLPIPAPPAGGLSFSALVSLTTATGPTSPAAAMASSAKMLLVSTPTDKTLVASEGSTVWGLEAGDVGEQVDELIREGRVGDAIGLVESVGEAGLSPTRRLPHLRTLQAVTQFARGEYQPAMDTFLTFNVNPALVIAMFPAETISGRLHVPRDRWMDLFGAVEGARLEPESESSPQADGPAKGLLKSVANLGLGKKGSTENLRASQMKDDAASVHDEKAAPTAMVDEGVAPRAALEALMFYLSDRRQKLTGAITALSQPLPAESSLPPLSSLPAVDLHALPSLPMTELEPEQLLRMAQVIYTALLKVYLVARPVLVGSLCRIENWCDVEEVEELLKAQKKFGDLIDLYQGKKMHAKALKMLHDLAKDEEDRLDRYPPTVRYLQKLGPGELSLILDSSKWILEEDPKMGLQIFTADEAEVEALPRDQVAKFLEKTDANAAVGYLEHVVHALGEKGADFHDKLAELYLARARAAKDPEDIEAAYDRFTDFLGSSTHYRPYRLLNRLPGDDMPEARAILLGRIGKHEEALRIYVHRLKDYLAAESYCAKVFATDPDPHGIFLILLRLYLRPSSSSEPLLLPPALSLIAKHGTRLDAGSVLELLPRW</sequence>
<keyword evidence="2" id="KW-0472">Membrane</keyword>
<dbReference type="PROSITE" id="PS50236">
    <property type="entry name" value="CHCR"/>
    <property type="match status" value="1"/>
</dbReference>
<dbReference type="GO" id="GO:0006914">
    <property type="term" value="P:autophagy"/>
    <property type="evidence" value="ECO:0007669"/>
    <property type="project" value="TreeGrafter"/>
</dbReference>
<dbReference type="GO" id="GO:0012505">
    <property type="term" value="C:endomembrane system"/>
    <property type="evidence" value="ECO:0007669"/>
    <property type="project" value="UniProtKB-SubCell"/>
</dbReference>
<feature type="domain" description="CNH" evidence="6">
    <location>
        <begin position="12"/>
        <end position="366"/>
    </location>
</feature>
<proteinExistence type="inferred from homology"/>
<evidence type="ECO:0000313" key="7">
    <source>
        <dbReference type="EMBL" id="RSH94777.1"/>
    </source>
</evidence>
<accession>A0A427YUK6</accession>
<dbReference type="InterPro" id="IPR032914">
    <property type="entry name" value="Vam6/VPS39/TRAP1"/>
</dbReference>
<comment type="caution">
    <text evidence="7">The sequence shown here is derived from an EMBL/GenBank/DDBJ whole genome shotgun (WGS) entry which is preliminary data.</text>
</comment>
<feature type="repeat" description="CHCR" evidence="4">
    <location>
        <begin position="763"/>
        <end position="920"/>
    </location>
</feature>
<evidence type="ECO:0000256" key="3">
    <source>
        <dbReference type="ARBA" id="ARBA00038201"/>
    </source>
</evidence>
<name>A0A427YUK6_9TREE</name>
<dbReference type="PANTHER" id="PTHR12894:SF49">
    <property type="entry name" value="VAM6_VPS39-LIKE PROTEIN"/>
    <property type="match status" value="1"/>
</dbReference>
<comment type="subcellular location">
    <subcellularLocation>
        <location evidence="1">Endomembrane system</location>
        <topology evidence="1">Peripheral membrane protein</topology>
    </subcellularLocation>
</comment>
<dbReference type="PANTHER" id="PTHR12894">
    <property type="entry name" value="CNH DOMAIN CONTAINING"/>
    <property type="match status" value="1"/>
</dbReference>
<dbReference type="GO" id="GO:0000329">
    <property type="term" value="C:fungal-type vacuole membrane"/>
    <property type="evidence" value="ECO:0007669"/>
    <property type="project" value="TreeGrafter"/>
</dbReference>
<protein>
    <submittedName>
        <fullName evidence="7">Vacuolar morphoproteinsis protein 6</fullName>
    </submittedName>
</protein>
<evidence type="ECO:0000256" key="5">
    <source>
        <dbReference type="SAM" id="MobiDB-lite"/>
    </source>
</evidence>
<evidence type="ECO:0000256" key="4">
    <source>
        <dbReference type="PROSITE-ProRule" id="PRU01006"/>
    </source>
</evidence>